<sequence length="89" mass="9920">MKMLARALFRLNIRNFLPISSSRTRSRMPTCENCRGAKAQAAAGGAPPSGTNEPDAQRLERIAAYARCGYFHVEYLPGMFFAPFEIPPR</sequence>
<evidence type="ECO:0000313" key="2">
    <source>
        <dbReference type="Proteomes" id="UP000494102"/>
    </source>
</evidence>
<reference evidence="1 2" key="1">
    <citation type="submission" date="2020-04" db="EMBL/GenBank/DDBJ databases">
        <authorList>
            <person name="De Canck E."/>
        </authorList>
    </citation>
    <scope>NUCLEOTIDE SEQUENCE [LARGE SCALE GENOMIC DNA]</scope>
    <source>
        <strain evidence="1 2">LMG 9964</strain>
    </source>
</reference>
<dbReference type="Proteomes" id="UP000494102">
    <property type="component" value="Unassembled WGS sequence"/>
</dbReference>
<dbReference type="AlphaFoldDB" id="A0A6J5JWC2"/>
<dbReference type="EMBL" id="CADILN010000001">
    <property type="protein sequence ID" value="CAB4046443.1"/>
    <property type="molecule type" value="Genomic_DNA"/>
</dbReference>
<gene>
    <name evidence="1" type="ORF">LMG9964_00074</name>
</gene>
<organism evidence="1 2">
    <name type="scientific">Paraburkholderia phenoliruptrix</name>
    <dbReference type="NCBI Taxonomy" id="252970"/>
    <lineage>
        <taxon>Bacteria</taxon>
        <taxon>Pseudomonadati</taxon>
        <taxon>Pseudomonadota</taxon>
        <taxon>Betaproteobacteria</taxon>
        <taxon>Burkholderiales</taxon>
        <taxon>Burkholderiaceae</taxon>
        <taxon>Paraburkholderia</taxon>
    </lineage>
</organism>
<dbReference type="RefSeq" id="WP_014973458.1">
    <property type="nucleotide sequence ID" value="NZ_CADILN010000001.1"/>
</dbReference>
<evidence type="ECO:0000313" key="1">
    <source>
        <dbReference type="EMBL" id="CAB4046443.1"/>
    </source>
</evidence>
<accession>A0A6J5JWC2</accession>
<dbReference type="GeneID" id="27801144"/>
<protein>
    <submittedName>
        <fullName evidence="1">Uncharacterized protein</fullName>
    </submittedName>
</protein>
<name>A0A6J5JWC2_9BURK</name>
<proteinExistence type="predicted"/>